<dbReference type="InterPro" id="IPR004099">
    <property type="entry name" value="Pyr_nucl-diS_OxRdtase_dimer"/>
</dbReference>
<name>K1V6Z9_9ZZZZ</name>
<proteinExistence type="predicted"/>
<sequence>PVAAIPRARTLGDTNGLFKVVVDADTDKIVGCTLFGPESSEVINLVAMAMKTGQEYTFLRDFVFTHPSMSEALNDLMGF</sequence>
<accession>K1V6Z9</accession>
<feature type="non-terminal residue" evidence="2">
    <location>
        <position position="1"/>
    </location>
</feature>
<dbReference type="InterPro" id="IPR016156">
    <property type="entry name" value="FAD/NAD-linked_Rdtase_dimer_sf"/>
</dbReference>
<comment type="caution">
    <text evidence="2">The sequence shown here is derived from an EMBL/GenBank/DDBJ whole genome shotgun (WGS) entry which is preliminary data.</text>
</comment>
<dbReference type="PANTHER" id="PTHR43014:SF4">
    <property type="entry name" value="PYRIDINE NUCLEOTIDE-DISULFIDE OXIDOREDUCTASE RCLA-RELATED"/>
    <property type="match status" value="1"/>
</dbReference>
<dbReference type="GO" id="GO:0050660">
    <property type="term" value="F:flavin adenine dinucleotide binding"/>
    <property type="evidence" value="ECO:0007669"/>
    <property type="project" value="TreeGrafter"/>
</dbReference>
<dbReference type="Pfam" id="PF02852">
    <property type="entry name" value="Pyr_redox_dim"/>
    <property type="match status" value="1"/>
</dbReference>
<organism evidence="2">
    <name type="scientific">human gut metagenome</name>
    <dbReference type="NCBI Taxonomy" id="408170"/>
    <lineage>
        <taxon>unclassified sequences</taxon>
        <taxon>metagenomes</taxon>
        <taxon>organismal metagenomes</taxon>
    </lineage>
</organism>
<dbReference type="GO" id="GO:0003955">
    <property type="term" value="F:NAD(P)H dehydrogenase (quinone) activity"/>
    <property type="evidence" value="ECO:0007669"/>
    <property type="project" value="TreeGrafter"/>
</dbReference>
<evidence type="ECO:0000259" key="1">
    <source>
        <dbReference type="Pfam" id="PF02852"/>
    </source>
</evidence>
<dbReference type="SUPFAM" id="SSF55424">
    <property type="entry name" value="FAD/NAD-linked reductases, dimerisation (C-terminal) domain"/>
    <property type="match status" value="1"/>
</dbReference>
<reference evidence="2" key="1">
    <citation type="journal article" date="2013" name="Environ. Microbiol.">
        <title>Microbiota from the distal guts of lean and obese adolescents exhibit partial functional redundancy besides clear differences in community structure.</title>
        <authorList>
            <person name="Ferrer M."/>
            <person name="Ruiz A."/>
            <person name="Lanza F."/>
            <person name="Haange S.B."/>
            <person name="Oberbach A."/>
            <person name="Till H."/>
            <person name="Bargiela R."/>
            <person name="Campoy C."/>
            <person name="Segura M.T."/>
            <person name="Richter M."/>
            <person name="von Bergen M."/>
            <person name="Seifert J."/>
            <person name="Suarez A."/>
        </authorList>
    </citation>
    <scope>NUCLEOTIDE SEQUENCE</scope>
</reference>
<protein>
    <submittedName>
        <fullName evidence="2">Pyridine nucleotide-disulfide oxidoreductase</fullName>
    </submittedName>
</protein>
<dbReference type="Gene3D" id="3.30.390.30">
    <property type="match status" value="1"/>
</dbReference>
<evidence type="ECO:0000313" key="2">
    <source>
        <dbReference type="EMBL" id="EKC79666.1"/>
    </source>
</evidence>
<dbReference type="PANTHER" id="PTHR43014">
    <property type="entry name" value="MERCURIC REDUCTASE"/>
    <property type="match status" value="1"/>
</dbReference>
<dbReference type="AlphaFoldDB" id="K1V6Z9"/>
<feature type="domain" description="Pyridine nucleotide-disulphide oxidoreductase dimerisation" evidence="1">
    <location>
        <begin position="1"/>
        <end position="75"/>
    </location>
</feature>
<gene>
    <name evidence="2" type="ORF">LEA_02204</name>
</gene>
<dbReference type="EMBL" id="AJWY01001523">
    <property type="protein sequence ID" value="EKC79666.1"/>
    <property type="molecule type" value="Genomic_DNA"/>
</dbReference>